<dbReference type="PANTHER" id="PTHR22118">
    <property type="entry name" value="DYNEIN ASSEMBLY FACTOR 3, AXONEMAL"/>
    <property type="match status" value="1"/>
</dbReference>
<evidence type="ECO:0000256" key="3">
    <source>
        <dbReference type="ARBA" id="ARBA00022490"/>
    </source>
</evidence>
<comment type="similarity">
    <text evidence="2">Belongs to the DNAAF3 family.</text>
</comment>
<dbReference type="Pfam" id="PF14737">
    <property type="entry name" value="DUF4470"/>
    <property type="match status" value="1"/>
</dbReference>
<dbReference type="InterPro" id="IPR039304">
    <property type="entry name" value="DNAAF3"/>
</dbReference>
<gene>
    <name evidence="7" type="primary">DNAAF3</name>
    <name evidence="7" type="ORF">FOL46_006605</name>
</gene>
<comment type="caution">
    <text evidence="7">The sequence shown here is derived from an EMBL/GenBank/DDBJ whole genome shotgun (WGS) entry which is preliminary data.</text>
</comment>
<name>A0A7J6LJG3_PEROL</name>
<evidence type="ECO:0000259" key="6">
    <source>
        <dbReference type="Pfam" id="PF14740"/>
    </source>
</evidence>
<feature type="domain" description="DUF4470" evidence="5">
    <location>
        <begin position="28"/>
        <end position="141"/>
    </location>
</feature>
<evidence type="ECO:0000256" key="2">
    <source>
        <dbReference type="ARBA" id="ARBA00010449"/>
    </source>
</evidence>
<evidence type="ECO:0000313" key="8">
    <source>
        <dbReference type="Proteomes" id="UP000572268"/>
    </source>
</evidence>
<dbReference type="Proteomes" id="UP000572268">
    <property type="component" value="Unassembled WGS sequence"/>
</dbReference>
<dbReference type="InterPro" id="IPR028235">
    <property type="entry name" value="DNAAF3_C"/>
</dbReference>
<protein>
    <submittedName>
        <fullName evidence="7">Motile cilium assembly</fullName>
    </submittedName>
</protein>
<dbReference type="GO" id="GO:0005737">
    <property type="term" value="C:cytoplasm"/>
    <property type="evidence" value="ECO:0007669"/>
    <property type="project" value="UniProtKB-SubCell"/>
</dbReference>
<dbReference type="Pfam" id="PF14740">
    <property type="entry name" value="DUF4471"/>
    <property type="match status" value="1"/>
</dbReference>
<evidence type="ECO:0000313" key="7">
    <source>
        <dbReference type="EMBL" id="KAF4659422.1"/>
    </source>
</evidence>
<dbReference type="PANTHER" id="PTHR22118:SF14">
    <property type="entry name" value="DYNEIN AXONEMAL ASSEMBLY FACTOR 3"/>
    <property type="match status" value="1"/>
</dbReference>
<feature type="domain" description="Dynein assembly factor 3 C-terminal" evidence="6">
    <location>
        <begin position="177"/>
        <end position="495"/>
    </location>
</feature>
<comment type="subcellular location">
    <subcellularLocation>
        <location evidence="1">Cytoplasm</location>
    </subcellularLocation>
</comment>
<evidence type="ECO:0000256" key="4">
    <source>
        <dbReference type="ARBA" id="ARBA00022794"/>
    </source>
</evidence>
<dbReference type="AlphaFoldDB" id="A0A7J6LJG3"/>
<dbReference type="GO" id="GO:0044458">
    <property type="term" value="P:motile cilium assembly"/>
    <property type="evidence" value="ECO:0007669"/>
    <property type="project" value="TreeGrafter"/>
</dbReference>
<dbReference type="InterPro" id="IPR027974">
    <property type="entry name" value="DUF4470"/>
</dbReference>
<evidence type="ECO:0000256" key="1">
    <source>
        <dbReference type="ARBA" id="ARBA00004496"/>
    </source>
</evidence>
<organism evidence="7 8">
    <name type="scientific">Perkinsus olseni</name>
    <name type="common">Perkinsus atlanticus</name>
    <dbReference type="NCBI Taxonomy" id="32597"/>
    <lineage>
        <taxon>Eukaryota</taxon>
        <taxon>Sar</taxon>
        <taxon>Alveolata</taxon>
        <taxon>Perkinsozoa</taxon>
        <taxon>Perkinsea</taxon>
        <taxon>Perkinsida</taxon>
        <taxon>Perkinsidae</taxon>
        <taxon>Perkinsus</taxon>
    </lineage>
</organism>
<dbReference type="EMBL" id="JABANN010000430">
    <property type="protein sequence ID" value="KAF4659422.1"/>
    <property type="molecule type" value="Genomic_DNA"/>
</dbReference>
<keyword evidence="3" id="KW-0963">Cytoplasm</keyword>
<accession>A0A7J6LJG3</accession>
<reference evidence="7 8" key="1">
    <citation type="submission" date="2020-04" db="EMBL/GenBank/DDBJ databases">
        <title>Perkinsus olseni comparative genomics.</title>
        <authorList>
            <person name="Bogema D.R."/>
        </authorList>
    </citation>
    <scope>NUCLEOTIDE SEQUENCE [LARGE SCALE GENOMIC DNA]</scope>
    <source>
        <strain evidence="7">ATCC PRA-31</strain>
    </source>
</reference>
<keyword evidence="4" id="KW-0970">Cilium biogenesis/degradation</keyword>
<sequence>MSVPFSLASAPSSLHVGEVSEAMGFTQFWGNSFACDLLNEPFGEPGGSLRCRTLLVIVFIIERPSGLPVNILMTGAGDIRHILKTVARRHVDEPPLHFYVHESSAETIARHIFFLDLVTNPKLTIRERCELFLSLYANALVRKKDARYLSEQVGRLQALVSGDTEDDRSLAGLSKLVDFSTLKFRDRDAVHEAIGFWRESVEFDARNLRDQRLRGYYKTRYDHRKNLLDWDYHNGIKPVAPAVHWQEYKSFGMTGVCYETRLGTYDEPNRTMASYVDGRCRSRGTSVQVRGFWGDIINSPFPCFGAEAYNKCDQERLFKISNEQHVHSSHEIADFNLACMLTEIATRQVKTLPPKSKEEDSYPYKSPLERVRCTIEEVDEEDSEADSGKGGRGRSLPAGFESVRVHFLLGDLTTDTLPKYKYKRFFDRIFVGRLSATRLIEEESGKALAEALVLSGDSRLSVETFRHQVHLSGKQKLVYRRKVEEACGRVELEPVTVAMKAPNSTEDMKPGEARKLEESLPSIVHYRLADRVSQGA</sequence>
<proteinExistence type="inferred from homology"/>
<evidence type="ECO:0000259" key="5">
    <source>
        <dbReference type="Pfam" id="PF14737"/>
    </source>
</evidence>
<dbReference type="GO" id="GO:0070286">
    <property type="term" value="P:axonemal dynein complex assembly"/>
    <property type="evidence" value="ECO:0007669"/>
    <property type="project" value="InterPro"/>
</dbReference>